<dbReference type="Gene3D" id="3.30.450.20">
    <property type="entry name" value="PAS domain"/>
    <property type="match status" value="2"/>
</dbReference>
<dbReference type="OrthoDB" id="9759607at2"/>
<accession>A0A562TT09</accession>
<protein>
    <recommendedName>
        <fullName evidence="2">histidine kinase</fullName>
        <ecNumber evidence="2">2.7.13.3</ecNumber>
    </recommendedName>
</protein>
<dbReference type="EMBL" id="VLLI01000014">
    <property type="protein sequence ID" value="TWI95920.1"/>
    <property type="molecule type" value="Genomic_DNA"/>
</dbReference>
<name>A0A562TT09_9SPHI</name>
<dbReference type="PROSITE" id="PS50112">
    <property type="entry name" value="PAS"/>
    <property type="match status" value="2"/>
</dbReference>
<dbReference type="NCBIfam" id="TIGR00229">
    <property type="entry name" value="sensory_box"/>
    <property type="match status" value="2"/>
</dbReference>
<dbReference type="InterPro" id="IPR036097">
    <property type="entry name" value="HisK_dim/P_sf"/>
</dbReference>
<dbReference type="SUPFAM" id="SSF55781">
    <property type="entry name" value="GAF domain-like"/>
    <property type="match status" value="1"/>
</dbReference>
<evidence type="ECO:0000256" key="2">
    <source>
        <dbReference type="ARBA" id="ARBA00012438"/>
    </source>
</evidence>
<dbReference type="InterPro" id="IPR003661">
    <property type="entry name" value="HisK_dim/P_dom"/>
</dbReference>
<dbReference type="Gene3D" id="3.30.450.40">
    <property type="match status" value="1"/>
</dbReference>
<comment type="catalytic activity">
    <reaction evidence="1">
        <text>ATP + protein L-histidine = ADP + protein N-phospho-L-histidine.</text>
        <dbReference type="EC" id="2.7.13.3"/>
    </reaction>
</comment>
<dbReference type="SUPFAM" id="SSF47384">
    <property type="entry name" value="Homodimeric domain of signal transducing histidine kinase"/>
    <property type="match status" value="1"/>
</dbReference>
<reference evidence="4 5" key="1">
    <citation type="submission" date="2019-07" db="EMBL/GenBank/DDBJ databases">
        <title>Genomic Encyclopedia of Archaeal and Bacterial Type Strains, Phase II (KMG-II): from individual species to whole genera.</title>
        <authorList>
            <person name="Goeker M."/>
        </authorList>
    </citation>
    <scope>NUCLEOTIDE SEQUENCE [LARGE SCALE GENOMIC DNA]</scope>
    <source>
        <strain evidence="4 5">ATCC BAA-1854</strain>
    </source>
</reference>
<keyword evidence="5" id="KW-1185">Reference proteome</keyword>
<dbReference type="Pfam" id="PF13185">
    <property type="entry name" value="GAF_2"/>
    <property type="match status" value="1"/>
</dbReference>
<dbReference type="RefSeq" id="WP_144915654.1">
    <property type="nucleotide sequence ID" value="NZ_VLLI01000014.1"/>
</dbReference>
<feature type="domain" description="PAS" evidence="3">
    <location>
        <begin position="121"/>
        <end position="163"/>
    </location>
</feature>
<gene>
    <name evidence="4" type="ORF">JN11_04195</name>
</gene>
<evidence type="ECO:0000313" key="5">
    <source>
        <dbReference type="Proteomes" id="UP000317010"/>
    </source>
</evidence>
<dbReference type="SUPFAM" id="SSF55785">
    <property type="entry name" value="PYP-like sensor domain (PAS domain)"/>
    <property type="match status" value="2"/>
</dbReference>
<evidence type="ECO:0000313" key="4">
    <source>
        <dbReference type="EMBL" id="TWI95920.1"/>
    </source>
</evidence>
<feature type="domain" description="PAS" evidence="3">
    <location>
        <begin position="1"/>
        <end position="71"/>
    </location>
</feature>
<dbReference type="Proteomes" id="UP000317010">
    <property type="component" value="Unassembled WGS sequence"/>
</dbReference>
<dbReference type="CDD" id="cd00130">
    <property type="entry name" value="PAS"/>
    <property type="match status" value="2"/>
</dbReference>
<proteinExistence type="predicted"/>
<dbReference type="AlphaFoldDB" id="A0A562TT09"/>
<dbReference type="EC" id="2.7.13.3" evidence="2"/>
<dbReference type="InterPro" id="IPR003018">
    <property type="entry name" value="GAF"/>
</dbReference>
<dbReference type="CDD" id="cd00082">
    <property type="entry name" value="HisKA"/>
    <property type="match status" value="1"/>
</dbReference>
<comment type="caution">
    <text evidence="4">The sequence shown here is derived from an EMBL/GenBank/DDBJ whole genome shotgun (WGS) entry which is preliminary data.</text>
</comment>
<dbReference type="InterPro" id="IPR013767">
    <property type="entry name" value="PAS_fold"/>
</dbReference>
<dbReference type="Gene3D" id="1.10.287.130">
    <property type="match status" value="1"/>
</dbReference>
<dbReference type="Pfam" id="PF00989">
    <property type="entry name" value="PAS"/>
    <property type="match status" value="2"/>
</dbReference>
<dbReference type="InterPro" id="IPR000014">
    <property type="entry name" value="PAS"/>
</dbReference>
<evidence type="ECO:0000256" key="1">
    <source>
        <dbReference type="ARBA" id="ARBA00000085"/>
    </source>
</evidence>
<organism evidence="4 5">
    <name type="scientific">Mucilaginibacter frigoritolerans</name>
    <dbReference type="NCBI Taxonomy" id="652788"/>
    <lineage>
        <taxon>Bacteria</taxon>
        <taxon>Pseudomonadati</taxon>
        <taxon>Bacteroidota</taxon>
        <taxon>Sphingobacteriia</taxon>
        <taxon>Sphingobacteriales</taxon>
        <taxon>Sphingobacteriaceae</taxon>
        <taxon>Mucilaginibacter</taxon>
    </lineage>
</organism>
<dbReference type="InterPro" id="IPR029016">
    <property type="entry name" value="GAF-like_dom_sf"/>
</dbReference>
<sequence length="477" mass="54554">MDAKLSFLLDKSNDFFCVMDRKGIIKRTNASFRKAIGYSEAEITGKPISVISHSADIRRHDELLKTLLHKKEVSDYESRLKAIDGIYYNIKWSLVYDSNIDLVYASGINLTNKLNGTDKSLSDSIQHIIQSFNEGFFIIDANWQITAFNPAFQAITGLKTKQLKKINFKELHSLGITDKIMKEFENAFNGNISSQFQYLNNYTKRWLRVNVYPYKNEVMIFVRDITSMKIQQLILALEKNILELNASALYSFPQTINELLKGIEEIYPEMICSVLEADDANERLYHLAAPRLHKEYCDAINGTDIGPKAGSCGTSAYHRSQVIVSNVETDPLWDDFRDIIRPFGLKACWSTPIISANNYKVLATFAVYYTTTREPKPDELQMIERTSNILRVLMENKKNQDHIIDQNKRLQEIATISSHEIRRPVATILGLVNLFDHDYINNSMNKEILAHLDSTAKELDSVIHTIVEKTIFLNSGS</sequence>
<dbReference type="GO" id="GO:0006355">
    <property type="term" value="P:regulation of DNA-templated transcription"/>
    <property type="evidence" value="ECO:0007669"/>
    <property type="project" value="InterPro"/>
</dbReference>
<dbReference type="InterPro" id="IPR035965">
    <property type="entry name" value="PAS-like_dom_sf"/>
</dbReference>
<dbReference type="GO" id="GO:0000155">
    <property type="term" value="F:phosphorelay sensor kinase activity"/>
    <property type="evidence" value="ECO:0007669"/>
    <property type="project" value="InterPro"/>
</dbReference>
<evidence type="ECO:0000259" key="3">
    <source>
        <dbReference type="PROSITE" id="PS50112"/>
    </source>
</evidence>
<dbReference type="SMART" id="SM00091">
    <property type="entry name" value="PAS"/>
    <property type="match status" value="2"/>
</dbReference>